<evidence type="ECO:0000256" key="1">
    <source>
        <dbReference type="PROSITE-ProRule" id="PRU00285"/>
    </source>
</evidence>
<protein>
    <submittedName>
        <fullName evidence="4">Hsp20/alpha crystallin family protein</fullName>
    </submittedName>
</protein>
<gene>
    <name evidence="4" type="ORF">QQ91_0011090</name>
</gene>
<dbReference type="CDD" id="cd06464">
    <property type="entry name" value="ACD_sHsps-like"/>
    <property type="match status" value="1"/>
</dbReference>
<dbReference type="Pfam" id="PF00011">
    <property type="entry name" value="HSP20"/>
    <property type="match status" value="1"/>
</dbReference>
<evidence type="ECO:0000313" key="4">
    <source>
        <dbReference type="EMBL" id="MCM1983361.1"/>
    </source>
</evidence>
<evidence type="ECO:0000259" key="3">
    <source>
        <dbReference type="PROSITE" id="PS01031"/>
    </source>
</evidence>
<proteinExistence type="inferred from homology"/>
<comment type="similarity">
    <text evidence="1 2">Belongs to the small heat shock protein (HSP20) family.</text>
</comment>
<dbReference type="PROSITE" id="PS01031">
    <property type="entry name" value="SHSP"/>
    <property type="match status" value="1"/>
</dbReference>
<organism evidence="4 5">
    <name type="scientific">Lyngbya confervoides BDU141951</name>
    <dbReference type="NCBI Taxonomy" id="1574623"/>
    <lineage>
        <taxon>Bacteria</taxon>
        <taxon>Bacillati</taxon>
        <taxon>Cyanobacteriota</taxon>
        <taxon>Cyanophyceae</taxon>
        <taxon>Oscillatoriophycideae</taxon>
        <taxon>Oscillatoriales</taxon>
        <taxon>Microcoleaceae</taxon>
        <taxon>Lyngbya</taxon>
    </lineage>
</organism>
<accession>A0ABD4T3G6</accession>
<name>A0ABD4T3G6_9CYAN</name>
<dbReference type="Proteomes" id="UP000031561">
    <property type="component" value="Unassembled WGS sequence"/>
</dbReference>
<dbReference type="SUPFAM" id="SSF49764">
    <property type="entry name" value="HSP20-like chaperones"/>
    <property type="match status" value="1"/>
</dbReference>
<dbReference type="AlphaFoldDB" id="A0ABD4T3G6"/>
<dbReference type="InterPro" id="IPR008978">
    <property type="entry name" value="HSP20-like_chaperone"/>
</dbReference>
<dbReference type="InterPro" id="IPR031107">
    <property type="entry name" value="Small_HSP"/>
</dbReference>
<evidence type="ECO:0000256" key="2">
    <source>
        <dbReference type="RuleBase" id="RU003616"/>
    </source>
</evidence>
<evidence type="ECO:0000313" key="5">
    <source>
        <dbReference type="Proteomes" id="UP000031561"/>
    </source>
</evidence>
<dbReference type="RefSeq" id="WP_166275059.1">
    <property type="nucleotide sequence ID" value="NZ_JTHE03000061.1"/>
</dbReference>
<reference evidence="4 5" key="1">
    <citation type="journal article" date="2015" name="Genome Announc.">
        <title>Draft Genome Sequence of Filamentous Marine Cyanobacterium Lyngbya confervoides Strain BDU141951.</title>
        <authorList>
            <person name="Chandrababunaidu M.M."/>
            <person name="Sen D."/>
            <person name="Tripathy S."/>
        </authorList>
    </citation>
    <scope>NUCLEOTIDE SEQUENCE [LARGE SCALE GENOMIC DNA]</scope>
    <source>
        <strain evidence="4 5">BDU141951</strain>
    </source>
</reference>
<comment type="caution">
    <text evidence="4">The sequence shown here is derived from an EMBL/GenBank/DDBJ whole genome shotgun (WGS) entry which is preliminary data.</text>
</comment>
<feature type="domain" description="SHSP" evidence="3">
    <location>
        <begin position="34"/>
        <end position="145"/>
    </location>
</feature>
<keyword evidence="5" id="KW-1185">Reference proteome</keyword>
<dbReference type="InterPro" id="IPR002068">
    <property type="entry name" value="A-crystallin/Hsp20_dom"/>
</dbReference>
<dbReference type="Gene3D" id="2.60.40.790">
    <property type="match status" value="1"/>
</dbReference>
<dbReference type="PANTHER" id="PTHR11527">
    <property type="entry name" value="HEAT-SHOCK PROTEIN 20 FAMILY MEMBER"/>
    <property type="match status" value="1"/>
</dbReference>
<dbReference type="EMBL" id="JTHE03000061">
    <property type="protein sequence ID" value="MCM1983361.1"/>
    <property type="molecule type" value="Genomic_DNA"/>
</dbReference>
<sequence>MAIVRWDPLGEVESLHREMNRLFDSFYPTRDRGGNGFGILPALEMKETDEAFQIQLELPGFEAKDLDIQVTDEAVIVSGERKQESESEEEGVHRSEFRYGKYHRVIPLTAKVVNQEASADYQDGILKLTLPKSKTDEKVHRLKLS</sequence>